<organism evidence="2">
    <name type="scientific">Salpingoeca rosetta (strain ATCC 50818 / BSB-021)</name>
    <dbReference type="NCBI Taxonomy" id="946362"/>
    <lineage>
        <taxon>Eukaryota</taxon>
        <taxon>Choanoflagellata</taxon>
        <taxon>Craspedida</taxon>
        <taxon>Salpingoecidae</taxon>
        <taxon>Salpingoeca</taxon>
    </lineage>
</organism>
<name>F2UNL7_SALR5</name>
<dbReference type="STRING" id="946362.F2UNL7"/>
<dbReference type="Proteomes" id="UP000007799">
    <property type="component" value="Unassembled WGS sequence"/>
</dbReference>
<evidence type="ECO:0000313" key="2">
    <source>
        <dbReference type="Proteomes" id="UP000007799"/>
    </source>
</evidence>
<dbReference type="AlphaFoldDB" id="F2UNL7"/>
<dbReference type="KEGG" id="sre:PTSG_09943"/>
<dbReference type="InParanoid" id="F2UNL7"/>
<reference evidence="1" key="1">
    <citation type="submission" date="2009-08" db="EMBL/GenBank/DDBJ databases">
        <title>Annotation of Salpingoeca rosetta.</title>
        <authorList>
            <consortium name="The Broad Institute Genome Sequencing Platform"/>
            <person name="Russ C."/>
            <person name="Cuomo C."/>
            <person name="Burger G."/>
            <person name="Gray M.W."/>
            <person name="Holland P.W.H."/>
            <person name="King N."/>
            <person name="Lang F.B.F."/>
            <person name="Roger A.J."/>
            <person name="Ruiz-Trillo I."/>
            <person name="Young S.K."/>
            <person name="Zeng Q."/>
            <person name="Gargeya S."/>
            <person name="Alvarado L."/>
            <person name="Berlin A."/>
            <person name="Chapman S.B."/>
            <person name="Chen Z."/>
            <person name="Freedman E."/>
            <person name="Gellesch M."/>
            <person name="Goldberg J."/>
            <person name="Griggs A."/>
            <person name="Gujja S."/>
            <person name="Heilman E."/>
            <person name="Heiman D."/>
            <person name="Howarth C."/>
            <person name="Mehta T."/>
            <person name="Neiman D."/>
            <person name="Pearson M."/>
            <person name="Roberts A."/>
            <person name="Saif S."/>
            <person name="Shea T."/>
            <person name="Shenoy N."/>
            <person name="Sisk P."/>
            <person name="Stolte C."/>
            <person name="Sykes S."/>
            <person name="White J."/>
            <person name="Yandava C."/>
            <person name="Haas B."/>
            <person name="Nusbaum C."/>
            <person name="Birren B."/>
        </authorList>
    </citation>
    <scope>NUCLEOTIDE SEQUENCE [LARGE SCALE GENOMIC DNA]</scope>
    <source>
        <strain evidence="1">ATCC 50818</strain>
    </source>
</reference>
<gene>
    <name evidence="1" type="ORF">PTSG_09943</name>
</gene>
<sequence length="484" mass="52604">MRIVEIGANFMSVILTHLLQLGVHPDMTFLQRQVAITENTKSEHVASLRVSRCPALHTAVLTTDVCCAFMVTKCSGANTVVFEGARLGAMEVTSCSVMLMRVTALDRLGSLVVRNCRQLSSLYCTRDPALRLCLTNLPQLRFARIPMLAFRLLPSAKPRLFASASSGGKRMRELRVLKCPSLPLLRLPPGDVSSISTCALDVVVSTAAVCTLAECCGQLELRGTAAATFAHDPHPLPAMAKVVLLGVHSDELTRTASLPRAVKRCDVVMRHGGFDPTALLFVADMPIRGDPGLSLPVVSGLDLLPHTTRVVVKECRVMGDIAASLSAKVVLRDCIGTATVMEARKVHVFGPRMPTLELHDVERVEMMGVDDLSVAETEDVVSMKLDDCEFEGFAELRGVRRLTLSRCMFYNVLSLPSFSYLRTVHCAGRECADNTSGAWPSVCFRNERAAVMRDALSDGGLALNEAEDGACPRFNVLFVRFDGV</sequence>
<dbReference type="GeneID" id="16069851"/>
<dbReference type="eggNOG" id="ENOG502SSUX">
    <property type="taxonomic scope" value="Eukaryota"/>
</dbReference>
<dbReference type="EMBL" id="GL832984">
    <property type="protein sequence ID" value="EGD79222.1"/>
    <property type="molecule type" value="Genomic_DNA"/>
</dbReference>
<protein>
    <submittedName>
        <fullName evidence="1">Uncharacterized protein</fullName>
    </submittedName>
</protein>
<accession>F2UNL7</accession>
<evidence type="ECO:0000313" key="1">
    <source>
        <dbReference type="EMBL" id="EGD79222.1"/>
    </source>
</evidence>
<proteinExistence type="predicted"/>
<keyword evidence="2" id="KW-1185">Reference proteome</keyword>
<dbReference type="RefSeq" id="XP_004989307.1">
    <property type="nucleotide sequence ID" value="XM_004989250.1"/>
</dbReference>